<proteinExistence type="predicted"/>
<dbReference type="PATRIC" id="fig|146537.3.peg.7965"/>
<dbReference type="EMBL" id="DF968473">
    <property type="protein sequence ID" value="GAP52678.1"/>
    <property type="molecule type" value="Genomic_DNA"/>
</dbReference>
<accession>A0A0K8PY82</accession>
<organism evidence="1 2">
    <name type="scientific">Streptomyces azureus</name>
    <dbReference type="NCBI Taxonomy" id="146537"/>
    <lineage>
        <taxon>Bacteria</taxon>
        <taxon>Bacillati</taxon>
        <taxon>Actinomycetota</taxon>
        <taxon>Actinomycetes</taxon>
        <taxon>Kitasatosporales</taxon>
        <taxon>Streptomycetaceae</taxon>
        <taxon>Streptomyces</taxon>
    </lineage>
</organism>
<dbReference type="AlphaFoldDB" id="A0A0K8PY82"/>
<keyword evidence="2" id="KW-1185">Reference proteome</keyword>
<name>A0A0K8PY82_STRAJ</name>
<keyword evidence="1" id="KW-0067">ATP-binding</keyword>
<dbReference type="GO" id="GO:0005524">
    <property type="term" value="F:ATP binding"/>
    <property type="evidence" value="ECO:0007669"/>
    <property type="project" value="UniProtKB-KW"/>
</dbReference>
<reference evidence="1" key="1">
    <citation type="journal article" date="2015" name="Genome Announc.">
        <title>Draft Genome Sequence of Thiostrepton-Producing Streptomyces azureus ATCC 14921.</title>
        <authorList>
            <person name="Sakihara K."/>
            <person name="Maeda J."/>
            <person name="Tashiro K."/>
            <person name="Fujino Y."/>
            <person name="Kuhara S."/>
            <person name="Ohshima T."/>
            <person name="Ogata S."/>
            <person name="Doi K."/>
        </authorList>
    </citation>
    <scope>NUCLEOTIDE SEQUENCE [LARGE SCALE GENOMIC DNA]</scope>
    <source>
        <strain evidence="1">ATCC14921</strain>
    </source>
</reference>
<gene>
    <name evidence="1" type="ORF">SAZU_7557</name>
</gene>
<evidence type="ECO:0000313" key="2">
    <source>
        <dbReference type="Proteomes" id="UP000053859"/>
    </source>
</evidence>
<dbReference type="Gene3D" id="3.40.50.300">
    <property type="entry name" value="P-loop containing nucleotide triphosphate hydrolases"/>
    <property type="match status" value="1"/>
</dbReference>
<protein>
    <submittedName>
        <fullName evidence="1">Oligopeptide/dipeptide ABC transporter, ATP-binding protein</fullName>
    </submittedName>
</protein>
<feature type="non-terminal residue" evidence="1">
    <location>
        <position position="46"/>
    </location>
</feature>
<evidence type="ECO:0000313" key="1">
    <source>
        <dbReference type="EMBL" id="GAP52678.1"/>
    </source>
</evidence>
<dbReference type="InterPro" id="IPR027417">
    <property type="entry name" value="P-loop_NTPase"/>
</dbReference>
<dbReference type="Proteomes" id="UP000053859">
    <property type="component" value="Unassembled WGS sequence"/>
</dbReference>
<keyword evidence="1" id="KW-0547">Nucleotide-binding</keyword>
<sequence length="46" mass="4770">MNHENDTTVGPVAEIRDLRVEIDGKAIVDGVSLKALPGKVTALVGA</sequence>